<dbReference type="InParanoid" id="A0A3N4LNR0"/>
<dbReference type="AlphaFoldDB" id="A0A3N4LNR0"/>
<protein>
    <submittedName>
        <fullName evidence="1">Uncharacterized protein</fullName>
    </submittedName>
</protein>
<name>A0A3N4LNR0_9PEZI</name>
<dbReference type="EMBL" id="ML121541">
    <property type="protein sequence ID" value="RPB24480.1"/>
    <property type="molecule type" value="Genomic_DNA"/>
</dbReference>
<sequence length="274" mass="30263">MHFPTYKTLSTAVLVSGTIAAIPTVHGAPARFSVQPRLPQDDSNIGPGHFTTPPLPQFNWRTEGPGTIKVQRGHQNPLRFSQEPTTLPDVYKTPRAMGHLNRARMEANTADEAPTPDTWVEGLIDMVGLETAEIELLEHAINKRGEIIALIVDETELVVPYNSQSLSVLLPNSLQGGLDMHDQQARRMREAAKTLKKAALMYLEFSEALQHNGLPIELETSEKTSQDFTILSNMAKDDNFVEIVGLGMVKLAEQEKKASVEDSKVFSEAPTEEL</sequence>
<proteinExistence type="predicted"/>
<dbReference type="Proteomes" id="UP000267821">
    <property type="component" value="Unassembled WGS sequence"/>
</dbReference>
<keyword evidence="2" id="KW-1185">Reference proteome</keyword>
<evidence type="ECO:0000313" key="1">
    <source>
        <dbReference type="EMBL" id="RPB24480.1"/>
    </source>
</evidence>
<organism evidence="1 2">
    <name type="scientific">Terfezia boudieri ATCC MYA-4762</name>
    <dbReference type="NCBI Taxonomy" id="1051890"/>
    <lineage>
        <taxon>Eukaryota</taxon>
        <taxon>Fungi</taxon>
        <taxon>Dikarya</taxon>
        <taxon>Ascomycota</taxon>
        <taxon>Pezizomycotina</taxon>
        <taxon>Pezizomycetes</taxon>
        <taxon>Pezizales</taxon>
        <taxon>Pezizaceae</taxon>
        <taxon>Terfezia</taxon>
    </lineage>
</organism>
<reference evidence="1 2" key="1">
    <citation type="journal article" date="2018" name="Nat. Ecol. Evol.">
        <title>Pezizomycetes genomes reveal the molecular basis of ectomycorrhizal truffle lifestyle.</title>
        <authorList>
            <person name="Murat C."/>
            <person name="Payen T."/>
            <person name="Noel B."/>
            <person name="Kuo A."/>
            <person name="Morin E."/>
            <person name="Chen J."/>
            <person name="Kohler A."/>
            <person name="Krizsan K."/>
            <person name="Balestrini R."/>
            <person name="Da Silva C."/>
            <person name="Montanini B."/>
            <person name="Hainaut M."/>
            <person name="Levati E."/>
            <person name="Barry K.W."/>
            <person name="Belfiori B."/>
            <person name="Cichocki N."/>
            <person name="Clum A."/>
            <person name="Dockter R.B."/>
            <person name="Fauchery L."/>
            <person name="Guy J."/>
            <person name="Iotti M."/>
            <person name="Le Tacon F."/>
            <person name="Lindquist E.A."/>
            <person name="Lipzen A."/>
            <person name="Malagnac F."/>
            <person name="Mello A."/>
            <person name="Molinier V."/>
            <person name="Miyauchi S."/>
            <person name="Poulain J."/>
            <person name="Riccioni C."/>
            <person name="Rubini A."/>
            <person name="Sitrit Y."/>
            <person name="Splivallo R."/>
            <person name="Traeger S."/>
            <person name="Wang M."/>
            <person name="Zifcakova L."/>
            <person name="Wipf D."/>
            <person name="Zambonelli A."/>
            <person name="Paolocci F."/>
            <person name="Nowrousian M."/>
            <person name="Ottonello S."/>
            <person name="Baldrian P."/>
            <person name="Spatafora J.W."/>
            <person name="Henrissat B."/>
            <person name="Nagy L.G."/>
            <person name="Aury J.M."/>
            <person name="Wincker P."/>
            <person name="Grigoriev I.V."/>
            <person name="Bonfante P."/>
            <person name="Martin F.M."/>
        </authorList>
    </citation>
    <scope>NUCLEOTIDE SEQUENCE [LARGE SCALE GENOMIC DNA]</scope>
    <source>
        <strain evidence="1 2">ATCC MYA-4762</strain>
    </source>
</reference>
<gene>
    <name evidence="1" type="ORF">L211DRAFT_848795</name>
</gene>
<accession>A0A3N4LNR0</accession>
<evidence type="ECO:0000313" key="2">
    <source>
        <dbReference type="Proteomes" id="UP000267821"/>
    </source>
</evidence>
<dbReference type="OrthoDB" id="5317332at2759"/>